<accession>C0D1R9</accession>
<organism evidence="1 2">
    <name type="scientific">[Clostridium] asparagiforme DSM 15981</name>
    <dbReference type="NCBI Taxonomy" id="518636"/>
    <lineage>
        <taxon>Bacteria</taxon>
        <taxon>Bacillati</taxon>
        <taxon>Bacillota</taxon>
        <taxon>Clostridia</taxon>
        <taxon>Lachnospirales</taxon>
        <taxon>Lachnospiraceae</taxon>
        <taxon>Enterocloster</taxon>
    </lineage>
</organism>
<protein>
    <submittedName>
        <fullName evidence="1">Uncharacterized protein</fullName>
    </submittedName>
</protein>
<name>C0D1R9_9FIRM</name>
<reference evidence="1 2" key="1">
    <citation type="submission" date="2009-01" db="EMBL/GenBank/DDBJ databases">
        <authorList>
            <person name="Fulton L."/>
            <person name="Clifton S."/>
            <person name="Fulton B."/>
            <person name="Xu J."/>
            <person name="Minx P."/>
            <person name="Pepin K.H."/>
            <person name="Johnson M."/>
            <person name="Bhonagiri V."/>
            <person name="Nash W.E."/>
            <person name="Mardis E.R."/>
            <person name="Wilson R.K."/>
        </authorList>
    </citation>
    <scope>NUCLEOTIDE SEQUENCE [LARGE SCALE GENOMIC DNA]</scope>
    <source>
        <strain evidence="1 2">DSM 15981</strain>
    </source>
</reference>
<reference evidence="1 2" key="2">
    <citation type="submission" date="2009-02" db="EMBL/GenBank/DDBJ databases">
        <title>Draft genome sequence of Clostridium asparagiforme (DSM 15981).</title>
        <authorList>
            <person name="Sudarsanam P."/>
            <person name="Ley R."/>
            <person name="Guruge J."/>
            <person name="Turnbaugh P.J."/>
            <person name="Mahowald M."/>
            <person name="Liep D."/>
            <person name="Gordon J."/>
        </authorList>
    </citation>
    <scope>NUCLEOTIDE SEQUENCE [LARGE SCALE GENOMIC DNA]</scope>
    <source>
        <strain evidence="1 2">DSM 15981</strain>
    </source>
</reference>
<keyword evidence="2" id="KW-1185">Reference proteome</keyword>
<evidence type="ECO:0000313" key="2">
    <source>
        <dbReference type="Proteomes" id="UP000004756"/>
    </source>
</evidence>
<evidence type="ECO:0000313" key="1">
    <source>
        <dbReference type="EMBL" id="EEG54718.1"/>
    </source>
</evidence>
<dbReference type="Proteomes" id="UP000004756">
    <property type="component" value="Unassembled WGS sequence"/>
</dbReference>
<gene>
    <name evidence="1" type="ORF">CLOSTASPAR_03208</name>
</gene>
<dbReference type="HOGENOM" id="CLU_3181864_0_0_9"/>
<dbReference type="EMBL" id="ACCJ01000237">
    <property type="protein sequence ID" value="EEG54718.1"/>
    <property type="molecule type" value="Genomic_DNA"/>
</dbReference>
<proteinExistence type="predicted"/>
<sequence>MEEAPIFVRIIIDIPIKESYNHINKAGRLKRGRDHSAVCSARLSCR</sequence>
<comment type="caution">
    <text evidence="1">The sequence shown here is derived from an EMBL/GenBank/DDBJ whole genome shotgun (WGS) entry which is preliminary data.</text>
</comment>
<dbReference type="AlphaFoldDB" id="C0D1R9"/>